<gene>
    <name evidence="2" type="ORF">CSTERTH_02400</name>
</gene>
<evidence type="ECO:0000259" key="1">
    <source>
        <dbReference type="Pfam" id="PF01261"/>
    </source>
</evidence>
<dbReference type="PANTHER" id="PTHR21445">
    <property type="entry name" value="ENDONUCLEASE IV ENDODEOXYRIBONUCLEASE IV"/>
    <property type="match status" value="1"/>
</dbReference>
<dbReference type="GO" id="GO:0008270">
    <property type="term" value="F:zinc ion binding"/>
    <property type="evidence" value="ECO:0007669"/>
    <property type="project" value="InterPro"/>
</dbReference>
<reference evidence="2 3" key="1">
    <citation type="submission" date="2016-02" db="EMBL/GenBank/DDBJ databases">
        <title>Comparison of Clostridium stercorarium subspecies using comparative genomics and transcriptomics.</title>
        <authorList>
            <person name="Schellenberg J."/>
            <person name="Thallinger G."/>
            <person name="Levin D.B."/>
            <person name="Zhang X."/>
            <person name="Alvare G."/>
            <person name="Fristensky B."/>
            <person name="Sparling R."/>
        </authorList>
    </citation>
    <scope>NUCLEOTIDE SEQUENCE [LARGE SCALE GENOMIC DNA]</scope>
    <source>
        <strain evidence="2 3">DSM 2910</strain>
    </source>
</reference>
<dbReference type="GO" id="GO:0003677">
    <property type="term" value="F:DNA binding"/>
    <property type="evidence" value="ECO:0007669"/>
    <property type="project" value="InterPro"/>
</dbReference>
<dbReference type="AlphaFoldDB" id="A0A1B1YB28"/>
<dbReference type="InterPro" id="IPR013022">
    <property type="entry name" value="Xyl_isomerase-like_TIM-brl"/>
</dbReference>
<dbReference type="SMART" id="SM00518">
    <property type="entry name" value="AP2Ec"/>
    <property type="match status" value="1"/>
</dbReference>
<dbReference type="RefSeq" id="WP_015358239.1">
    <property type="nucleotide sequence ID" value="NZ_CP014672.1"/>
</dbReference>
<dbReference type="Proteomes" id="UP000092971">
    <property type="component" value="Chromosome"/>
</dbReference>
<dbReference type="SUPFAM" id="SSF51658">
    <property type="entry name" value="Xylose isomerase-like"/>
    <property type="match status" value="1"/>
</dbReference>
<evidence type="ECO:0000313" key="2">
    <source>
        <dbReference type="EMBL" id="ANW97971.1"/>
    </source>
</evidence>
<dbReference type="InterPro" id="IPR001719">
    <property type="entry name" value="AP_endonuc_2"/>
</dbReference>
<dbReference type="GO" id="GO:0008081">
    <property type="term" value="F:phosphoric diester hydrolase activity"/>
    <property type="evidence" value="ECO:0007669"/>
    <property type="project" value="TreeGrafter"/>
</dbReference>
<protein>
    <submittedName>
        <fullName evidence="2">Endonuclease IV</fullName>
    </submittedName>
</protein>
<dbReference type="GO" id="GO:0003906">
    <property type="term" value="F:DNA-(apurinic or apyrimidinic site) endonuclease activity"/>
    <property type="evidence" value="ECO:0007669"/>
    <property type="project" value="TreeGrafter"/>
</dbReference>
<name>A0A1B1YB28_THEST</name>
<evidence type="ECO:0000313" key="3">
    <source>
        <dbReference type="Proteomes" id="UP000092971"/>
    </source>
</evidence>
<keyword evidence="2" id="KW-0540">Nuclease</keyword>
<dbReference type="GO" id="GO:0006284">
    <property type="term" value="P:base-excision repair"/>
    <property type="evidence" value="ECO:0007669"/>
    <property type="project" value="TreeGrafter"/>
</dbReference>
<dbReference type="Pfam" id="PF01261">
    <property type="entry name" value="AP_endonuc_2"/>
    <property type="match status" value="1"/>
</dbReference>
<dbReference type="Gene3D" id="3.20.20.150">
    <property type="entry name" value="Divalent-metal-dependent TIM barrel enzymes"/>
    <property type="match status" value="1"/>
</dbReference>
<proteinExistence type="predicted"/>
<keyword evidence="2" id="KW-0255">Endonuclease</keyword>
<dbReference type="EMBL" id="CP014672">
    <property type="protein sequence ID" value="ANW97971.1"/>
    <property type="molecule type" value="Genomic_DNA"/>
</dbReference>
<feature type="domain" description="Xylose isomerase-like TIM barrel" evidence="1">
    <location>
        <begin position="28"/>
        <end position="269"/>
    </location>
</feature>
<dbReference type="InterPro" id="IPR036237">
    <property type="entry name" value="Xyl_isomerase-like_sf"/>
</dbReference>
<dbReference type="OrthoDB" id="9805666at2"/>
<accession>A0A1B1YB28</accession>
<sequence>MDRIWFGPSGNSSKFYEDGYKHSYQMPEWLRNMGLNAYEYQCNKGTNIKKETAEKIGEEARKAGIRLSIHAPYYINLSSSEEEKRENSIQYILNTCRVAKWMGADRIVIHPGSVGRFSREEAMMKALPVLAEAVKRADEAGFSDITLCPEVLGKMNNLGSLEEVLIMCRLDDRLIPCIDFGHLHARTLGSLTGIDDFNAVFDKIENSIGAERAKKIHIHFSRIEFTQAGEKKHHTMDDTEYGPDFELLARVLVERKTEPVIICESRDRMAEDAVILKGIYERVKNGCSV</sequence>
<organism evidence="2 3">
    <name type="scientific">Thermoclostridium stercorarium subsp. thermolacticum DSM 2910</name>
    <dbReference type="NCBI Taxonomy" id="1121336"/>
    <lineage>
        <taxon>Bacteria</taxon>
        <taxon>Bacillati</taxon>
        <taxon>Bacillota</taxon>
        <taxon>Clostridia</taxon>
        <taxon>Eubacteriales</taxon>
        <taxon>Oscillospiraceae</taxon>
        <taxon>Thermoclostridium</taxon>
    </lineage>
</organism>
<dbReference type="PANTHER" id="PTHR21445:SF0">
    <property type="entry name" value="APURINIC-APYRIMIDINIC ENDONUCLEASE"/>
    <property type="match status" value="1"/>
</dbReference>
<keyword evidence="2" id="KW-0378">Hydrolase</keyword>